<comment type="subcellular location">
    <subcellularLocation>
        <location evidence="2">Membrane</location>
        <topology evidence="2">Multi-pass membrane protein</topology>
    </subcellularLocation>
</comment>
<dbReference type="Proteomes" id="UP001528411">
    <property type="component" value="Unassembled WGS sequence"/>
</dbReference>
<reference evidence="13 14" key="1">
    <citation type="submission" date="2023-01" db="EMBL/GenBank/DDBJ databases">
        <title>Psychrosphaera sp. nov., isolated from marine algae.</title>
        <authorList>
            <person name="Bayburt H."/>
            <person name="Choi B.J."/>
            <person name="Kim J.M."/>
            <person name="Choi D.G."/>
            <person name="Jeon C.O."/>
        </authorList>
    </citation>
    <scope>NUCLEOTIDE SEQUENCE [LARGE SCALE GENOMIC DNA]</scope>
    <source>
        <strain evidence="13 14">G1-22</strain>
    </source>
</reference>
<comment type="caution">
    <text evidence="13">The sequence shown here is derived from an EMBL/GenBank/DDBJ whole genome shotgun (WGS) entry which is preliminary data.</text>
</comment>
<evidence type="ECO:0000256" key="8">
    <source>
        <dbReference type="ARBA" id="ARBA00022989"/>
    </source>
</evidence>
<accession>A0ABT5FBV1</accession>
<dbReference type="Pfam" id="PF17820">
    <property type="entry name" value="PDZ_6"/>
    <property type="match status" value="1"/>
</dbReference>
<dbReference type="RefSeq" id="WP_272180047.1">
    <property type="nucleotide sequence ID" value="NZ_JAQOMS010000002.1"/>
</dbReference>
<keyword evidence="10 11" id="KW-0472">Membrane</keyword>
<keyword evidence="8 11" id="KW-1133">Transmembrane helix</keyword>
<feature type="domain" description="PDZ" evidence="12">
    <location>
        <begin position="177"/>
        <end position="287"/>
    </location>
</feature>
<dbReference type="InterPro" id="IPR008915">
    <property type="entry name" value="Peptidase_M50"/>
</dbReference>
<feature type="transmembrane region" description="Helical" evidence="11">
    <location>
        <begin position="373"/>
        <end position="395"/>
    </location>
</feature>
<protein>
    <recommendedName>
        <fullName evidence="11">Zinc metalloprotease</fullName>
        <ecNumber evidence="11">3.4.24.-</ecNumber>
    </recommendedName>
</protein>
<comment type="similarity">
    <text evidence="3 11">Belongs to the peptidase M50B family.</text>
</comment>
<dbReference type="SMART" id="SM00228">
    <property type="entry name" value="PDZ"/>
    <property type="match status" value="2"/>
</dbReference>
<evidence type="ECO:0000256" key="9">
    <source>
        <dbReference type="ARBA" id="ARBA00023049"/>
    </source>
</evidence>
<keyword evidence="7 11" id="KW-0862">Zinc</keyword>
<dbReference type="NCBIfam" id="TIGR00054">
    <property type="entry name" value="RIP metalloprotease RseP"/>
    <property type="match status" value="1"/>
</dbReference>
<keyword evidence="6 11" id="KW-0378">Hydrolase</keyword>
<evidence type="ECO:0000256" key="11">
    <source>
        <dbReference type="RuleBase" id="RU362031"/>
    </source>
</evidence>
<dbReference type="NCBIfam" id="NF008046">
    <property type="entry name" value="PRK10779.1"/>
    <property type="match status" value="1"/>
</dbReference>
<name>A0ABT5FBV1_9GAMM</name>
<keyword evidence="4 13" id="KW-0645">Protease</keyword>
<gene>
    <name evidence="13" type="primary">rseP</name>
    <name evidence="13" type="ORF">PN838_06185</name>
</gene>
<feature type="transmembrane region" description="Helical" evidence="11">
    <location>
        <begin position="98"/>
        <end position="122"/>
    </location>
</feature>
<evidence type="ECO:0000313" key="14">
    <source>
        <dbReference type="Proteomes" id="UP001528411"/>
    </source>
</evidence>
<comment type="cofactor">
    <cofactor evidence="1 11">
        <name>Zn(2+)</name>
        <dbReference type="ChEBI" id="CHEBI:29105"/>
    </cofactor>
</comment>
<evidence type="ECO:0000256" key="10">
    <source>
        <dbReference type="ARBA" id="ARBA00023136"/>
    </source>
</evidence>
<dbReference type="InterPro" id="IPR004387">
    <property type="entry name" value="Pept_M50_Zn"/>
</dbReference>
<dbReference type="EC" id="3.4.24.-" evidence="11"/>
<keyword evidence="14" id="KW-1185">Reference proteome</keyword>
<organism evidence="13 14">
    <name type="scientific">Psychrosphaera algicola</name>
    <dbReference type="NCBI Taxonomy" id="3023714"/>
    <lineage>
        <taxon>Bacteria</taxon>
        <taxon>Pseudomonadati</taxon>
        <taxon>Pseudomonadota</taxon>
        <taxon>Gammaproteobacteria</taxon>
        <taxon>Alteromonadales</taxon>
        <taxon>Pseudoalteromonadaceae</taxon>
        <taxon>Psychrosphaera</taxon>
    </lineage>
</organism>
<dbReference type="GO" id="GO:0006508">
    <property type="term" value="P:proteolysis"/>
    <property type="evidence" value="ECO:0007669"/>
    <property type="project" value="UniProtKB-KW"/>
</dbReference>
<evidence type="ECO:0000256" key="7">
    <source>
        <dbReference type="ARBA" id="ARBA00022833"/>
    </source>
</evidence>
<feature type="transmembrane region" description="Helical" evidence="11">
    <location>
        <begin position="6"/>
        <end position="29"/>
    </location>
</feature>
<evidence type="ECO:0000256" key="4">
    <source>
        <dbReference type="ARBA" id="ARBA00022670"/>
    </source>
</evidence>
<dbReference type="PANTHER" id="PTHR42837:SF2">
    <property type="entry name" value="MEMBRANE METALLOPROTEASE ARASP2, CHLOROPLASTIC-RELATED"/>
    <property type="match status" value="1"/>
</dbReference>
<dbReference type="InterPro" id="IPR041489">
    <property type="entry name" value="PDZ_6"/>
</dbReference>
<dbReference type="CDD" id="cd06163">
    <property type="entry name" value="S2P-M50_PDZ_RseP-like"/>
    <property type="match status" value="2"/>
</dbReference>
<sequence length="447" mass="48641">MIDFIWNLLSFVVALGILVFVHEYGHFWVARKNKVKVIRFAVGFGKPIYSWHGKTGTEYVIGLIPLGGYVRMLDGRVDDVAEADKPFSFDQKSVKQRIAIVAAGPMMNFIFAIFALFVMFLMGVPAVKPVIGNVIADSPAQHAGLYANDLIIKVEDQSVGDWEAASYALINHIGNDTVNLTVSRGNFETTATLNTIGWTVSDGQLLSGLGIEPFRPEPTLELGHVVAESAADLGGLKVGDTMLVLDNVPLTTWKQATGIISESAEKELVLLVQRGEERITLTIRPTNKPTAEGFSNGYLGIAPKFENWPKDYVFNHQYGILPAVQKAVVKTYELITMSFQTIGKLITGVIGLDNLSGPISIAQGAGISAQSGIVYFVSFLALISVNLGVVNLLPLPILDGGHLMYFLIELIRGKPVSERVQEIGFRIGAFALLMIMGIAIMNDFGRL</sequence>
<evidence type="ECO:0000313" key="13">
    <source>
        <dbReference type="EMBL" id="MDC2888422.1"/>
    </source>
</evidence>
<evidence type="ECO:0000256" key="6">
    <source>
        <dbReference type="ARBA" id="ARBA00022801"/>
    </source>
</evidence>
<evidence type="ECO:0000256" key="3">
    <source>
        <dbReference type="ARBA" id="ARBA00007931"/>
    </source>
</evidence>
<feature type="transmembrane region" description="Helical" evidence="11">
    <location>
        <begin position="423"/>
        <end position="441"/>
    </location>
</feature>
<evidence type="ECO:0000256" key="2">
    <source>
        <dbReference type="ARBA" id="ARBA00004141"/>
    </source>
</evidence>
<dbReference type="EMBL" id="JAQOMS010000002">
    <property type="protein sequence ID" value="MDC2888422.1"/>
    <property type="molecule type" value="Genomic_DNA"/>
</dbReference>
<evidence type="ECO:0000256" key="5">
    <source>
        <dbReference type="ARBA" id="ARBA00022692"/>
    </source>
</evidence>
<keyword evidence="11" id="KW-0479">Metal-binding</keyword>
<dbReference type="InterPro" id="IPR001478">
    <property type="entry name" value="PDZ"/>
</dbReference>
<dbReference type="GO" id="GO:0008233">
    <property type="term" value="F:peptidase activity"/>
    <property type="evidence" value="ECO:0007669"/>
    <property type="project" value="UniProtKB-KW"/>
</dbReference>
<keyword evidence="5 11" id="KW-0812">Transmembrane</keyword>
<evidence type="ECO:0000259" key="12">
    <source>
        <dbReference type="PROSITE" id="PS50106"/>
    </source>
</evidence>
<dbReference type="Gene3D" id="2.30.42.10">
    <property type="match status" value="2"/>
</dbReference>
<dbReference type="PROSITE" id="PS50106">
    <property type="entry name" value="PDZ"/>
    <property type="match status" value="1"/>
</dbReference>
<keyword evidence="9 11" id="KW-0482">Metalloprotease</keyword>
<dbReference type="PANTHER" id="PTHR42837">
    <property type="entry name" value="REGULATOR OF SIGMA-E PROTEASE RSEP"/>
    <property type="match status" value="1"/>
</dbReference>
<dbReference type="InterPro" id="IPR036034">
    <property type="entry name" value="PDZ_sf"/>
</dbReference>
<dbReference type="SUPFAM" id="SSF50156">
    <property type="entry name" value="PDZ domain-like"/>
    <property type="match status" value="2"/>
</dbReference>
<proteinExistence type="inferred from homology"/>
<evidence type="ECO:0000256" key="1">
    <source>
        <dbReference type="ARBA" id="ARBA00001947"/>
    </source>
</evidence>
<dbReference type="Pfam" id="PF02163">
    <property type="entry name" value="Peptidase_M50"/>
    <property type="match status" value="1"/>
</dbReference>